<dbReference type="InterPro" id="IPR023908">
    <property type="entry name" value="xxxLxxG_rpt"/>
</dbReference>
<evidence type="ECO:0000313" key="4">
    <source>
        <dbReference type="Proteomes" id="UP001596620"/>
    </source>
</evidence>
<accession>A0ABW2URF5</accession>
<sequence>MRLKKLGIVMMGAVLGFGSLPLSASADKSADDKTDEGNYETKDETIYASLGAGGSLEDMYVVNTFHVSEPGEFVDYGDYTDVRNLSNLQDIKQTDDNKVHLQANKDDGEFYYQGDLADRPLPWNIDISYMLDGHDVSPDDLPGKDGKLELQIETSANDAVDPMFFKNYMLQISLTLDQNTFENIQAPDGTKAISGKDTQVTFTVMPEKEKNFIVSANVSDFEMDPINISATPASMPIDDPDLSGVKGDMSSLSSAIRDLDDGVGDLNSGIADLNSGAADLKNGSSDYLSGINDLNQSSDQLVNGSAQIRDTLEKVNNKVQNTPDAADAPDLSDLKQLPANIRDLAGNLRDAADGLDTLKQNYSDAYQQLDKAIGNIPDADLSDEFEKLKDSDIDPDVLKQLKEMYQAGQNAKGTYQAVQKAFDSVPQTLEQTSGSLRKMADNMASTADQIESGLSDMDQLDALDELKSGIAQMASQYESFHSGLVDYTDGVGRLANNYQDINSGIQGLASGASDLKGGASDLKNGTEELRDETSGLPSEMQDKVDEMMDDYDASDFEPQSFVSDKNDKIDVVQFTLSTEAIEKEAKDDETNNDEKAKDKGIWDRLLELFR</sequence>
<comment type="caution">
    <text evidence="3">The sequence shown here is derived from an EMBL/GenBank/DDBJ whole genome shotgun (WGS) entry which is preliminary data.</text>
</comment>
<feature type="compositionally biased region" description="Basic and acidic residues" evidence="1">
    <location>
        <begin position="524"/>
        <end position="533"/>
    </location>
</feature>
<reference evidence="4" key="1">
    <citation type="journal article" date="2019" name="Int. J. Syst. Evol. Microbiol.">
        <title>The Global Catalogue of Microorganisms (GCM) 10K type strain sequencing project: providing services to taxonomists for standard genome sequencing and annotation.</title>
        <authorList>
            <consortium name="The Broad Institute Genomics Platform"/>
            <consortium name="The Broad Institute Genome Sequencing Center for Infectious Disease"/>
            <person name="Wu L."/>
            <person name="Ma J."/>
        </authorList>
    </citation>
    <scope>NUCLEOTIDE SEQUENCE [LARGE SCALE GENOMIC DNA]</scope>
    <source>
        <strain evidence="4">JCM 30234</strain>
    </source>
</reference>
<feature type="chain" id="PRO_5046322009" evidence="2">
    <location>
        <begin position="27"/>
        <end position="610"/>
    </location>
</feature>
<evidence type="ECO:0000313" key="3">
    <source>
        <dbReference type="EMBL" id="MFC7746467.1"/>
    </source>
</evidence>
<dbReference type="SUPFAM" id="SSF58104">
    <property type="entry name" value="Methyl-accepting chemotaxis protein (MCP) signaling domain"/>
    <property type="match status" value="1"/>
</dbReference>
<keyword evidence="4" id="KW-1185">Reference proteome</keyword>
<dbReference type="EMBL" id="JBHTGR010000006">
    <property type="protein sequence ID" value="MFC7746467.1"/>
    <property type="molecule type" value="Genomic_DNA"/>
</dbReference>
<evidence type="ECO:0000256" key="1">
    <source>
        <dbReference type="SAM" id="MobiDB-lite"/>
    </source>
</evidence>
<gene>
    <name evidence="3" type="ORF">ACFQU8_04325</name>
</gene>
<dbReference type="RefSeq" id="WP_382357957.1">
    <property type="nucleotide sequence ID" value="NZ_JBHTGR010000006.1"/>
</dbReference>
<name>A0ABW2URF5_9BACI</name>
<dbReference type="Proteomes" id="UP001596620">
    <property type="component" value="Unassembled WGS sequence"/>
</dbReference>
<proteinExistence type="predicted"/>
<organism evidence="3 4">
    <name type="scientific">Lentibacillus kimchii</name>
    <dbReference type="NCBI Taxonomy" id="1542911"/>
    <lineage>
        <taxon>Bacteria</taxon>
        <taxon>Bacillati</taxon>
        <taxon>Bacillota</taxon>
        <taxon>Bacilli</taxon>
        <taxon>Bacillales</taxon>
        <taxon>Bacillaceae</taxon>
        <taxon>Lentibacillus</taxon>
    </lineage>
</organism>
<feature type="signal peptide" evidence="2">
    <location>
        <begin position="1"/>
        <end position="26"/>
    </location>
</feature>
<dbReference type="NCBIfam" id="TIGR03057">
    <property type="entry name" value="xxxLxxG_by_4"/>
    <property type="match status" value="1"/>
</dbReference>
<evidence type="ECO:0000256" key="2">
    <source>
        <dbReference type="SAM" id="SignalP"/>
    </source>
</evidence>
<feature type="region of interest" description="Disordered" evidence="1">
    <location>
        <begin position="512"/>
        <end position="538"/>
    </location>
</feature>
<protein>
    <submittedName>
        <fullName evidence="3">YhgE/Pip domain-containing protein</fullName>
    </submittedName>
</protein>
<keyword evidence="2" id="KW-0732">Signal</keyword>
<dbReference type="Gene3D" id="1.10.287.950">
    <property type="entry name" value="Methyl-accepting chemotaxis protein"/>
    <property type="match status" value="2"/>
</dbReference>